<name>A0A511N151_DEIC1</name>
<evidence type="ECO:0000256" key="1">
    <source>
        <dbReference type="SAM" id="SignalP"/>
    </source>
</evidence>
<keyword evidence="3" id="KW-1185">Reference proteome</keyword>
<dbReference type="EMBL" id="BJXB01000008">
    <property type="protein sequence ID" value="GEM46613.1"/>
    <property type="molecule type" value="Genomic_DNA"/>
</dbReference>
<dbReference type="OrthoDB" id="73832at2"/>
<accession>A0A511N151</accession>
<reference evidence="2 3" key="1">
    <citation type="submission" date="2019-07" db="EMBL/GenBank/DDBJ databases">
        <title>Whole genome shotgun sequence of Deinococcus cellulosilyticus NBRC 106333.</title>
        <authorList>
            <person name="Hosoyama A."/>
            <person name="Uohara A."/>
            <person name="Ohji S."/>
            <person name="Ichikawa N."/>
        </authorList>
    </citation>
    <scope>NUCLEOTIDE SEQUENCE [LARGE SCALE GENOMIC DNA]</scope>
    <source>
        <strain evidence="2 3">NBRC 106333</strain>
    </source>
</reference>
<comment type="caution">
    <text evidence="2">The sequence shown here is derived from an EMBL/GenBank/DDBJ whole genome shotgun (WGS) entry which is preliminary data.</text>
</comment>
<proteinExistence type="predicted"/>
<sequence length="235" mass="26097">MLKKMLGVGLLLLGVAQAKCDSPYFPVREGWVWTYQNTGTPATTYQQTYLEVGPESFTQRMKFSDGNTLTSNWTCTENGYMSLNDQRMSGPGMERFKVSNTNVKGSRWPLGTWNVGTKWSYEYSFMGSTEGMDMTFNLKGEEEVVGQETVTVPAGTFTAWKLKSRITTSFTSPMLEAMKASLEAAGNQTPEGMTIPVLDFMKPVVTESTSWVVEGVGTVKSVAEKYETVLVELKK</sequence>
<feature type="signal peptide" evidence="1">
    <location>
        <begin position="1"/>
        <end position="18"/>
    </location>
</feature>
<dbReference type="Gene3D" id="2.40.360.20">
    <property type="match status" value="1"/>
</dbReference>
<feature type="chain" id="PRO_5022155946" evidence="1">
    <location>
        <begin position="19"/>
        <end position="235"/>
    </location>
</feature>
<protein>
    <submittedName>
        <fullName evidence="2">Uncharacterized protein</fullName>
    </submittedName>
</protein>
<gene>
    <name evidence="2" type="ORF">DC3_22480</name>
</gene>
<dbReference type="RefSeq" id="WP_146884417.1">
    <property type="nucleotide sequence ID" value="NZ_BJXB01000008.1"/>
</dbReference>
<keyword evidence="1" id="KW-0732">Signal</keyword>
<dbReference type="Proteomes" id="UP000321306">
    <property type="component" value="Unassembled WGS sequence"/>
</dbReference>
<dbReference type="AlphaFoldDB" id="A0A511N151"/>
<evidence type="ECO:0000313" key="2">
    <source>
        <dbReference type="EMBL" id="GEM46613.1"/>
    </source>
</evidence>
<evidence type="ECO:0000313" key="3">
    <source>
        <dbReference type="Proteomes" id="UP000321306"/>
    </source>
</evidence>
<organism evidence="2 3">
    <name type="scientific">Deinococcus cellulosilyticus (strain DSM 18568 / NBRC 106333 / KACC 11606 / 5516J-15)</name>
    <dbReference type="NCBI Taxonomy" id="1223518"/>
    <lineage>
        <taxon>Bacteria</taxon>
        <taxon>Thermotogati</taxon>
        <taxon>Deinococcota</taxon>
        <taxon>Deinococci</taxon>
        <taxon>Deinococcales</taxon>
        <taxon>Deinococcaceae</taxon>
        <taxon>Deinococcus</taxon>
    </lineage>
</organism>